<reference evidence="2" key="1">
    <citation type="submission" date="2020-10" db="EMBL/GenBank/DDBJ databases">
        <title>Sequencing the genomes of 1000 actinobacteria strains.</title>
        <authorList>
            <person name="Klenk H.-P."/>
        </authorList>
    </citation>
    <scope>NUCLEOTIDE SEQUENCE</scope>
    <source>
        <strain evidence="2">DSM 45354</strain>
    </source>
</reference>
<evidence type="ECO:0000313" key="3">
    <source>
        <dbReference type="Proteomes" id="UP000638648"/>
    </source>
</evidence>
<dbReference type="AlphaFoldDB" id="A0A927R7R5"/>
<keyword evidence="3" id="KW-1185">Reference proteome</keyword>
<comment type="caution">
    <text evidence="2">The sequence shown here is derived from an EMBL/GenBank/DDBJ whole genome shotgun (WGS) entry which is preliminary data.</text>
</comment>
<evidence type="ECO:0000313" key="2">
    <source>
        <dbReference type="EMBL" id="MBE1604519.1"/>
    </source>
</evidence>
<dbReference type="RefSeq" id="WP_192749040.1">
    <property type="nucleotide sequence ID" value="NZ_BAABJL010000126.1"/>
</dbReference>
<feature type="region of interest" description="Disordered" evidence="1">
    <location>
        <begin position="41"/>
        <end position="71"/>
    </location>
</feature>
<dbReference type="SUPFAM" id="SSF49464">
    <property type="entry name" value="Carboxypeptidase regulatory domain-like"/>
    <property type="match status" value="1"/>
</dbReference>
<sequence length="277" mass="29843">MSDSRADLAAAPPDSSGGPFAGATAALLDWLARVSDVPVVLGPPVDDLPEDPEQDASKPSPGKPGKPSTSMPVRLHVWPLEFLREPELRNVRQREPFRFRVRYLLTVAGTHDIAPVLDPVLVAAVTAREVTLVLNPPQPAQWQALRARQRAALVLDVAAQVARTLPEAPMVRSQLRIRDVPLRQLRGQVLGPDDVPLPGVEVEELTTGKRTRTRTDGTFTISAVPATTSSRLRLTVKGRQLLVEATGPTDHDAGQVPGTDAAADGDLLVIHCDLEEL</sequence>
<gene>
    <name evidence="2" type="ORF">HEB94_001367</name>
</gene>
<dbReference type="InterPro" id="IPR008969">
    <property type="entry name" value="CarboxyPept-like_regulatory"/>
</dbReference>
<name>A0A927R7R5_9ACTN</name>
<organism evidence="2 3">
    <name type="scientific">Actinopolymorpha pittospori</name>
    <dbReference type="NCBI Taxonomy" id="648752"/>
    <lineage>
        <taxon>Bacteria</taxon>
        <taxon>Bacillati</taxon>
        <taxon>Actinomycetota</taxon>
        <taxon>Actinomycetes</taxon>
        <taxon>Propionibacteriales</taxon>
        <taxon>Actinopolymorphaceae</taxon>
        <taxon>Actinopolymorpha</taxon>
    </lineage>
</organism>
<evidence type="ECO:0000256" key="1">
    <source>
        <dbReference type="SAM" id="MobiDB-lite"/>
    </source>
</evidence>
<evidence type="ECO:0008006" key="4">
    <source>
        <dbReference type="Google" id="ProtNLM"/>
    </source>
</evidence>
<accession>A0A927R7R5</accession>
<proteinExistence type="predicted"/>
<dbReference type="EMBL" id="JADBEM010000001">
    <property type="protein sequence ID" value="MBE1604519.1"/>
    <property type="molecule type" value="Genomic_DNA"/>
</dbReference>
<dbReference type="Proteomes" id="UP000638648">
    <property type="component" value="Unassembled WGS sequence"/>
</dbReference>
<protein>
    <recommendedName>
        <fullName evidence="4">Carboxypeptidase regulatory-like domain-containing protein</fullName>
    </recommendedName>
</protein>
<feature type="compositionally biased region" description="Low complexity" evidence="1">
    <location>
        <begin position="57"/>
        <end position="68"/>
    </location>
</feature>